<dbReference type="EMBL" id="CABITT030000007">
    <property type="protein sequence ID" value="VVB10378.1"/>
    <property type="molecule type" value="Genomic_DNA"/>
</dbReference>
<accession>A0A565C9N2</accession>
<reference evidence="2" key="1">
    <citation type="submission" date="2019-07" db="EMBL/GenBank/DDBJ databases">
        <authorList>
            <person name="Dittberner H."/>
        </authorList>
    </citation>
    <scope>NUCLEOTIDE SEQUENCE [LARGE SCALE GENOMIC DNA]</scope>
</reference>
<dbReference type="AlphaFoldDB" id="A0A565C9N2"/>
<feature type="region of interest" description="Disordered" evidence="1">
    <location>
        <begin position="96"/>
        <end position="124"/>
    </location>
</feature>
<comment type="caution">
    <text evidence="2">The sequence shown here is derived from an EMBL/GenBank/DDBJ whole genome shotgun (WGS) entry which is preliminary data.</text>
</comment>
<protein>
    <submittedName>
        <fullName evidence="2">Uncharacterized protein</fullName>
    </submittedName>
</protein>
<evidence type="ECO:0000313" key="3">
    <source>
        <dbReference type="Proteomes" id="UP000489600"/>
    </source>
</evidence>
<feature type="compositionally biased region" description="Basic and acidic residues" evidence="1">
    <location>
        <begin position="38"/>
        <end position="49"/>
    </location>
</feature>
<sequence length="124" mass="14409">MMHVKRLERFLKWRMTKQTVFVLLPVTTQTLVLNPRQSREARTKLKEEVVEVSDDEEDSNEDIWKKKKEVVKSSDEDSDSDSIEAFDGLNLEENCYSDSSYSTDSEEDAATYAKPKVTNPKNER</sequence>
<name>A0A565C9N2_9BRAS</name>
<gene>
    <name evidence="2" type="ORF">ANE_LOCUS20822</name>
</gene>
<evidence type="ECO:0000256" key="1">
    <source>
        <dbReference type="SAM" id="MobiDB-lite"/>
    </source>
</evidence>
<evidence type="ECO:0000313" key="2">
    <source>
        <dbReference type="EMBL" id="VVB10378.1"/>
    </source>
</evidence>
<keyword evidence="3" id="KW-1185">Reference proteome</keyword>
<feature type="compositionally biased region" description="Acidic residues" evidence="1">
    <location>
        <begin position="50"/>
        <end position="61"/>
    </location>
</feature>
<organism evidence="2 3">
    <name type="scientific">Arabis nemorensis</name>
    <dbReference type="NCBI Taxonomy" id="586526"/>
    <lineage>
        <taxon>Eukaryota</taxon>
        <taxon>Viridiplantae</taxon>
        <taxon>Streptophyta</taxon>
        <taxon>Embryophyta</taxon>
        <taxon>Tracheophyta</taxon>
        <taxon>Spermatophyta</taxon>
        <taxon>Magnoliopsida</taxon>
        <taxon>eudicotyledons</taxon>
        <taxon>Gunneridae</taxon>
        <taxon>Pentapetalae</taxon>
        <taxon>rosids</taxon>
        <taxon>malvids</taxon>
        <taxon>Brassicales</taxon>
        <taxon>Brassicaceae</taxon>
        <taxon>Arabideae</taxon>
        <taxon>Arabis</taxon>
    </lineage>
</organism>
<proteinExistence type="predicted"/>
<dbReference type="Proteomes" id="UP000489600">
    <property type="component" value="Unassembled WGS sequence"/>
</dbReference>
<feature type="region of interest" description="Disordered" evidence="1">
    <location>
        <begin position="38"/>
        <end position="61"/>
    </location>
</feature>